<accession>A0ABS8EX42</accession>
<evidence type="ECO:0000313" key="1">
    <source>
        <dbReference type="EMBL" id="MCC2149770.1"/>
    </source>
</evidence>
<dbReference type="EMBL" id="JAJEQE010000041">
    <property type="protein sequence ID" value="MCC2149770.1"/>
    <property type="molecule type" value="Genomic_DNA"/>
</dbReference>
<proteinExistence type="predicted"/>
<organism evidence="1 2">
    <name type="scientific">Hominisplanchenecus faecis</name>
    <dbReference type="NCBI Taxonomy" id="2885351"/>
    <lineage>
        <taxon>Bacteria</taxon>
        <taxon>Bacillati</taxon>
        <taxon>Bacillota</taxon>
        <taxon>Clostridia</taxon>
        <taxon>Lachnospirales</taxon>
        <taxon>Lachnospiraceae</taxon>
        <taxon>Hominisplanchenecus</taxon>
    </lineage>
</organism>
<sequence length="215" mass="24120">MKKSLVSVILVASMMLSIGGCGLKKKNDSKILEGNWKADLECEKIVTDELSKDEDTKSNNMAMIDAIKKYADFNELEAIVTFKFNQDGTYSIEPDLEQWNSTWGAFSTAALNGAREYYKSIGVGDAMVEGFESKEEFLGYSIAYTLMDLRIPITKAVFVQQNGKYKAINGKLYINKDSSKDVDITTDYYGTYEITGDSELTVKNRDGVEYICQKE</sequence>
<keyword evidence="2" id="KW-1185">Reference proteome</keyword>
<protein>
    <recommendedName>
        <fullName evidence="3">Lipoprotein</fullName>
    </recommendedName>
</protein>
<name>A0ABS8EX42_9FIRM</name>
<dbReference type="Proteomes" id="UP001299235">
    <property type="component" value="Unassembled WGS sequence"/>
</dbReference>
<dbReference type="RefSeq" id="WP_248835716.1">
    <property type="nucleotide sequence ID" value="NZ_JAJEQE010000041.1"/>
</dbReference>
<gene>
    <name evidence="1" type="ORF">LKD42_10980</name>
</gene>
<reference evidence="1 2" key="1">
    <citation type="submission" date="2021-10" db="EMBL/GenBank/DDBJ databases">
        <title>Anaerobic single-cell dispensing facilitates the cultivation of human gut bacteria.</title>
        <authorList>
            <person name="Afrizal A."/>
        </authorList>
    </citation>
    <scope>NUCLEOTIDE SEQUENCE [LARGE SCALE GENOMIC DNA]</scope>
    <source>
        <strain evidence="1 2">CLA-AA-H246</strain>
    </source>
</reference>
<comment type="caution">
    <text evidence="1">The sequence shown here is derived from an EMBL/GenBank/DDBJ whole genome shotgun (WGS) entry which is preliminary data.</text>
</comment>
<evidence type="ECO:0008006" key="3">
    <source>
        <dbReference type="Google" id="ProtNLM"/>
    </source>
</evidence>
<evidence type="ECO:0000313" key="2">
    <source>
        <dbReference type="Proteomes" id="UP001299235"/>
    </source>
</evidence>
<dbReference type="PROSITE" id="PS51257">
    <property type="entry name" value="PROKAR_LIPOPROTEIN"/>
    <property type="match status" value="1"/>
</dbReference>